<sequence>MEELRKNSAKEGGWEDLKATKHHVRDPNIVKTKGNPSTLKDKFKKPRHHGKCKKDAIFEWQNAIRGSADTEFEAGIYHGRIQLPAEIIQRKKGELWPSNLVKQHRDLGLQNVSHISRANDADSPRQPVPSQMPKEESTKRDIEAPSRAESILTSRRVTERPEARRGWHFDDRLLTFAAIGFLRATSTSMSPHGS</sequence>
<gene>
    <name evidence="2" type="ORF">CK203_017551</name>
</gene>
<evidence type="ECO:0000256" key="1">
    <source>
        <dbReference type="SAM" id="MobiDB-lite"/>
    </source>
</evidence>
<accession>A0A438IXT3</accession>
<name>A0A438IXT3_VITVI</name>
<protein>
    <submittedName>
        <fullName evidence="2">Uncharacterized protein</fullName>
    </submittedName>
</protein>
<dbReference type="AlphaFoldDB" id="A0A438IXT3"/>
<proteinExistence type="predicted"/>
<evidence type="ECO:0000313" key="3">
    <source>
        <dbReference type="Proteomes" id="UP000288805"/>
    </source>
</evidence>
<organism evidence="2 3">
    <name type="scientific">Vitis vinifera</name>
    <name type="common">Grape</name>
    <dbReference type="NCBI Taxonomy" id="29760"/>
    <lineage>
        <taxon>Eukaryota</taxon>
        <taxon>Viridiplantae</taxon>
        <taxon>Streptophyta</taxon>
        <taxon>Embryophyta</taxon>
        <taxon>Tracheophyta</taxon>
        <taxon>Spermatophyta</taxon>
        <taxon>Magnoliopsida</taxon>
        <taxon>eudicotyledons</taxon>
        <taxon>Gunneridae</taxon>
        <taxon>Pentapetalae</taxon>
        <taxon>rosids</taxon>
        <taxon>Vitales</taxon>
        <taxon>Vitaceae</taxon>
        <taxon>Viteae</taxon>
        <taxon>Vitis</taxon>
    </lineage>
</organism>
<feature type="region of interest" description="Disordered" evidence="1">
    <location>
        <begin position="1"/>
        <end position="50"/>
    </location>
</feature>
<feature type="compositionally biased region" description="Basic and acidic residues" evidence="1">
    <location>
        <begin position="1"/>
        <end position="19"/>
    </location>
</feature>
<comment type="caution">
    <text evidence="2">The sequence shown here is derived from an EMBL/GenBank/DDBJ whole genome shotgun (WGS) entry which is preliminary data.</text>
</comment>
<evidence type="ECO:0000313" key="2">
    <source>
        <dbReference type="EMBL" id="RVX01524.1"/>
    </source>
</evidence>
<dbReference type="Proteomes" id="UP000288805">
    <property type="component" value="Unassembled WGS sequence"/>
</dbReference>
<feature type="region of interest" description="Disordered" evidence="1">
    <location>
        <begin position="117"/>
        <end position="164"/>
    </location>
</feature>
<reference evidence="2 3" key="1">
    <citation type="journal article" date="2018" name="PLoS Genet.">
        <title>Population sequencing reveals clonal diversity and ancestral inbreeding in the grapevine cultivar Chardonnay.</title>
        <authorList>
            <person name="Roach M.J."/>
            <person name="Johnson D.L."/>
            <person name="Bohlmann J."/>
            <person name="van Vuuren H.J."/>
            <person name="Jones S.J."/>
            <person name="Pretorius I.S."/>
            <person name="Schmidt S.A."/>
            <person name="Borneman A.R."/>
        </authorList>
    </citation>
    <scope>NUCLEOTIDE SEQUENCE [LARGE SCALE GENOMIC DNA]</scope>
    <source>
        <strain evidence="3">cv. Chardonnay</strain>
        <tissue evidence="2">Leaf</tissue>
    </source>
</reference>
<dbReference type="EMBL" id="QGNW01000075">
    <property type="protein sequence ID" value="RVX01524.1"/>
    <property type="molecule type" value="Genomic_DNA"/>
</dbReference>
<feature type="compositionally biased region" description="Basic and acidic residues" evidence="1">
    <location>
        <begin position="133"/>
        <end position="146"/>
    </location>
</feature>